<reference evidence="2 3" key="1">
    <citation type="submission" date="2023-05" db="EMBL/GenBank/DDBJ databases">
        <title>B98-5 Cell Line De Novo Hybrid Assembly: An Optical Mapping Approach.</title>
        <authorList>
            <person name="Kananen K."/>
            <person name="Auerbach J.A."/>
            <person name="Kautto E."/>
            <person name="Blachly J.S."/>
        </authorList>
    </citation>
    <scope>NUCLEOTIDE SEQUENCE [LARGE SCALE GENOMIC DNA]</scope>
    <source>
        <strain evidence="2">B95-8</strain>
        <tissue evidence="2">Cell line</tissue>
    </source>
</reference>
<dbReference type="EMBL" id="JASSZA010000004">
    <property type="protein sequence ID" value="KAK2114605.1"/>
    <property type="molecule type" value="Genomic_DNA"/>
</dbReference>
<dbReference type="Proteomes" id="UP001266305">
    <property type="component" value="Unassembled WGS sequence"/>
</dbReference>
<accession>A0ABQ9VYY1</accession>
<evidence type="ECO:0000256" key="1">
    <source>
        <dbReference type="SAM" id="MobiDB-lite"/>
    </source>
</evidence>
<evidence type="ECO:0000313" key="3">
    <source>
        <dbReference type="Proteomes" id="UP001266305"/>
    </source>
</evidence>
<name>A0ABQ9VYY1_SAGOE</name>
<gene>
    <name evidence="2" type="ORF">P7K49_008871</name>
</gene>
<comment type="caution">
    <text evidence="2">The sequence shown here is derived from an EMBL/GenBank/DDBJ whole genome shotgun (WGS) entry which is preliminary data.</text>
</comment>
<feature type="compositionally biased region" description="Basic residues" evidence="1">
    <location>
        <begin position="71"/>
        <end position="80"/>
    </location>
</feature>
<keyword evidence="3" id="KW-1185">Reference proteome</keyword>
<proteinExistence type="predicted"/>
<organism evidence="2 3">
    <name type="scientific">Saguinus oedipus</name>
    <name type="common">Cotton-top tamarin</name>
    <name type="synonym">Oedipomidas oedipus</name>
    <dbReference type="NCBI Taxonomy" id="9490"/>
    <lineage>
        <taxon>Eukaryota</taxon>
        <taxon>Metazoa</taxon>
        <taxon>Chordata</taxon>
        <taxon>Craniata</taxon>
        <taxon>Vertebrata</taxon>
        <taxon>Euteleostomi</taxon>
        <taxon>Mammalia</taxon>
        <taxon>Eutheria</taxon>
        <taxon>Euarchontoglires</taxon>
        <taxon>Primates</taxon>
        <taxon>Haplorrhini</taxon>
        <taxon>Platyrrhini</taxon>
        <taxon>Cebidae</taxon>
        <taxon>Callitrichinae</taxon>
        <taxon>Saguinus</taxon>
    </lineage>
</organism>
<sequence>MLLIPSAVEPGWLGRQSEGGGAGASVSPAPPRDFQASALPSPARGWGWGPPRRARGGDVILPGARPNGKASPHRSTRRSVRVTPGTQSPSRTRCRGNGSSTRAGWGWAERWRLPS</sequence>
<feature type="region of interest" description="Disordered" evidence="1">
    <location>
        <begin position="1"/>
        <end position="115"/>
    </location>
</feature>
<evidence type="ECO:0000313" key="2">
    <source>
        <dbReference type="EMBL" id="KAK2114605.1"/>
    </source>
</evidence>
<feature type="compositionally biased region" description="Low complexity" evidence="1">
    <location>
        <begin position="42"/>
        <end position="51"/>
    </location>
</feature>
<feature type="compositionally biased region" description="Polar residues" evidence="1">
    <location>
        <begin position="84"/>
        <end position="102"/>
    </location>
</feature>
<protein>
    <submittedName>
        <fullName evidence="2">Uncharacterized protein</fullName>
    </submittedName>
</protein>